<dbReference type="OrthoDB" id="8611408at2"/>
<keyword evidence="2" id="KW-0812">Transmembrane</keyword>
<evidence type="ECO:0000256" key="2">
    <source>
        <dbReference type="SAM" id="Phobius"/>
    </source>
</evidence>
<sequence length="771" mass="86275">MSAHDFLLHNQPTASTVRVLWYLNTFFQEKPWQDGLAYEQELRGCRLDYSPESLFRIDALLQSIRQNEAPDAESFFEQLDKQNFLSVLAFYCGETVGRTRRQAAVWLHYGEFAEQSPELAASYPPALWTDFLAEFRHYDGSKTVFFPLKSICGALFGNDEEQSVLCAAATLMPPDAPAQTPFAEPPPQSLDFSIRHALSATEPAQLPYLQMLAPNGLANEPLWLQINALGTLYSQGRVVWAAAVEPSPLLAESGNTRPATVEIVYDPSGRTDTETLRQAARSLAILRHSDEDEEDSGDEDGDTEANDHPHAHLANPFHRIPSMVSHMPLQTAPLFVWLPHLPDGVLRLPVFPILIDDSTRAATLLPARYWAHTQHYRDWLENADPKVPAETAPAFAALLAEEPDFWHDYPELVRPLPEELPDLGQSPEAYTAADSKLGRRLIKNYRTAAQSTYPRFAEDLPPEAEIARCTLALKENNNSETFPERIEKYARLRLADFSAVLMELADPAANRLLSQQPLPQAADTLSHELSPYQSARFVHGLMKQSKTNRTAAVYLAYLYTVGRFVPQSLYEAAAWANQAADAGDWRATKFLAEILLAVPQTAPELCYETISNDTYVILSDLKEAGLSTKEIEQQKKAYLNNPQAVLETVRRQLLRAAEQGDPIAQVRLQQLIDAEILPAQAPDARFTGIKNWLAIYAERSDQPAPLLDTQALLKKPSADSADTPPPPRKMRRLLLLAILLGALVWWFVHSHGYQLHAIQAQLLALRHSISH</sequence>
<keyword evidence="4" id="KW-1185">Reference proteome</keyword>
<dbReference type="InterPro" id="IPR011990">
    <property type="entry name" value="TPR-like_helical_dom_sf"/>
</dbReference>
<dbReference type="SUPFAM" id="SSF81901">
    <property type="entry name" value="HCP-like"/>
    <property type="match status" value="1"/>
</dbReference>
<dbReference type="SMART" id="SM00671">
    <property type="entry name" value="SEL1"/>
    <property type="match status" value="1"/>
</dbReference>
<evidence type="ECO:0000256" key="1">
    <source>
        <dbReference type="SAM" id="MobiDB-lite"/>
    </source>
</evidence>
<gene>
    <name evidence="3" type="ORF">EII21_10520</name>
</gene>
<organism evidence="3 4">
    <name type="scientific">Conchiformibius steedae</name>
    <dbReference type="NCBI Taxonomy" id="153493"/>
    <lineage>
        <taxon>Bacteria</taxon>
        <taxon>Pseudomonadati</taxon>
        <taxon>Pseudomonadota</taxon>
        <taxon>Betaproteobacteria</taxon>
        <taxon>Neisseriales</taxon>
        <taxon>Neisseriaceae</taxon>
        <taxon>Conchiformibius</taxon>
    </lineage>
</organism>
<dbReference type="AlphaFoldDB" id="A0A3P2A0J2"/>
<dbReference type="Gene3D" id="1.25.40.10">
    <property type="entry name" value="Tetratricopeptide repeat domain"/>
    <property type="match status" value="1"/>
</dbReference>
<evidence type="ECO:0000313" key="4">
    <source>
        <dbReference type="Proteomes" id="UP000269923"/>
    </source>
</evidence>
<keyword evidence="2" id="KW-0472">Membrane</keyword>
<comment type="caution">
    <text evidence="3">The sequence shown here is derived from an EMBL/GenBank/DDBJ whole genome shotgun (WGS) entry which is preliminary data.</text>
</comment>
<name>A0A3P2A0J2_9NEIS</name>
<evidence type="ECO:0008006" key="5">
    <source>
        <dbReference type="Google" id="ProtNLM"/>
    </source>
</evidence>
<dbReference type="STRING" id="1121352.GCA_000620925_01579"/>
<proteinExistence type="predicted"/>
<reference evidence="3 4" key="1">
    <citation type="submission" date="2018-11" db="EMBL/GenBank/DDBJ databases">
        <title>Genomes From Bacteria Associated with the Canine Oral Cavity: a Test Case for Automated Genome-Based Taxonomic Assignment.</title>
        <authorList>
            <person name="Coil D.A."/>
            <person name="Jospin G."/>
            <person name="Darling A.E."/>
            <person name="Wallis C."/>
            <person name="Davis I.J."/>
            <person name="Harris S."/>
            <person name="Eisen J.A."/>
            <person name="Holcombe L.J."/>
            <person name="O'Flynn C."/>
        </authorList>
    </citation>
    <scope>NUCLEOTIDE SEQUENCE [LARGE SCALE GENOMIC DNA]</scope>
    <source>
        <strain evidence="3 4">COT-280</strain>
    </source>
</reference>
<dbReference type="RefSeq" id="WP_124796269.1">
    <property type="nucleotide sequence ID" value="NZ_RQYC01000028.1"/>
</dbReference>
<evidence type="ECO:0000313" key="3">
    <source>
        <dbReference type="EMBL" id="RRD88922.1"/>
    </source>
</evidence>
<dbReference type="Proteomes" id="UP000269923">
    <property type="component" value="Unassembled WGS sequence"/>
</dbReference>
<dbReference type="InterPro" id="IPR006597">
    <property type="entry name" value="Sel1-like"/>
</dbReference>
<feature type="region of interest" description="Disordered" evidence="1">
    <location>
        <begin position="285"/>
        <end position="314"/>
    </location>
</feature>
<keyword evidence="2" id="KW-1133">Transmembrane helix</keyword>
<feature type="transmembrane region" description="Helical" evidence="2">
    <location>
        <begin position="730"/>
        <end position="748"/>
    </location>
</feature>
<protein>
    <recommendedName>
        <fullName evidence="5">Sel1 repeat family protein</fullName>
    </recommendedName>
</protein>
<feature type="compositionally biased region" description="Acidic residues" evidence="1">
    <location>
        <begin position="291"/>
        <end position="304"/>
    </location>
</feature>
<accession>A0A3P2A0J2</accession>
<dbReference type="EMBL" id="RQYC01000028">
    <property type="protein sequence ID" value="RRD88922.1"/>
    <property type="molecule type" value="Genomic_DNA"/>
</dbReference>